<dbReference type="SUPFAM" id="SSF52172">
    <property type="entry name" value="CheY-like"/>
    <property type="match status" value="1"/>
</dbReference>
<feature type="domain" description="CheW-like" evidence="3">
    <location>
        <begin position="15"/>
        <end position="158"/>
    </location>
</feature>
<dbReference type="PANTHER" id="PTHR47233:SF3">
    <property type="entry name" value="CHEMOTAXIS PROTEIN CHEV"/>
    <property type="match status" value="1"/>
</dbReference>
<sequence>MALDHDILLEVGTNEFEVVEFIIEADKNYYFGINVAKVREIIRYPEVIKLPNAHPSVIGTANIRNKVIPIINLAHWLNLKQDFDPKKAKVIITYFNHQYNGFVVDNMNRIHRVTWADIKDYSTIADFRLADSVLGVIQIDNRLIQLLDFEKIAAEINPNTKMEHIEIDRSNYNLRNKKTVFLAEDSLVIRRLLKNSLIEAGYNVIDFENGNNLLNEIRKRLPDLIITDLEMPEADGTFIIKTIREKMKIKNLPIIVFSSLASEENERKVLSIGANNFIGKPDLGILINTIDEYLIKEGAV</sequence>
<dbReference type="Pfam" id="PF00072">
    <property type="entry name" value="Response_reg"/>
    <property type="match status" value="1"/>
</dbReference>
<comment type="caution">
    <text evidence="4">The sequence shown here is derived from an EMBL/GenBank/DDBJ whole genome shotgun (WGS) entry which is preliminary data.</text>
</comment>
<dbReference type="AlphaFoldDB" id="A0A5A8F1K1"/>
<dbReference type="OrthoDB" id="9806105at2"/>
<dbReference type="InterPro" id="IPR011006">
    <property type="entry name" value="CheY-like_superfamily"/>
</dbReference>
<dbReference type="PROSITE" id="PS50851">
    <property type="entry name" value="CHEW"/>
    <property type="match status" value="1"/>
</dbReference>
<dbReference type="Proteomes" id="UP000322876">
    <property type="component" value="Unassembled WGS sequence"/>
</dbReference>
<dbReference type="PANTHER" id="PTHR47233">
    <property type="entry name" value="CHEMOTAXIS PROTEIN CHEV"/>
    <property type="match status" value="1"/>
</dbReference>
<dbReference type="GO" id="GO:0006935">
    <property type="term" value="P:chemotaxis"/>
    <property type="evidence" value="ECO:0007669"/>
    <property type="project" value="InterPro"/>
</dbReference>
<protein>
    <submittedName>
        <fullName evidence="4">Chemotaxis protein CheV</fullName>
    </submittedName>
</protein>
<dbReference type="SMART" id="SM00448">
    <property type="entry name" value="REC"/>
    <property type="match status" value="1"/>
</dbReference>
<dbReference type="PIRSF" id="PIRSF002867">
    <property type="entry name" value="CheV"/>
    <property type="match status" value="1"/>
</dbReference>
<evidence type="ECO:0000259" key="3">
    <source>
        <dbReference type="PROSITE" id="PS50851"/>
    </source>
</evidence>
<reference evidence="4 5" key="1">
    <citation type="submission" date="2019-06" db="EMBL/GenBank/DDBJ databases">
        <title>Genomic insights into carbon and energy metabolism of Deferribacter autotrophicus revealed new metabolic traits in the phylum Deferribacteres.</title>
        <authorList>
            <person name="Slobodkin A.I."/>
            <person name="Slobodkina G.B."/>
            <person name="Allioux M."/>
            <person name="Alain K."/>
            <person name="Jebbar M."/>
            <person name="Shadrin V."/>
            <person name="Kublanov I.V."/>
            <person name="Toshchakov S.V."/>
            <person name="Bonch-Osmolovskaya E.A."/>
        </authorList>
    </citation>
    <scope>NUCLEOTIDE SEQUENCE [LARGE SCALE GENOMIC DNA]</scope>
    <source>
        <strain evidence="4 5">SL50</strain>
    </source>
</reference>
<dbReference type="PROSITE" id="PS50110">
    <property type="entry name" value="RESPONSE_REGULATORY"/>
    <property type="match status" value="1"/>
</dbReference>
<dbReference type="Pfam" id="PF01584">
    <property type="entry name" value="CheW"/>
    <property type="match status" value="1"/>
</dbReference>
<keyword evidence="5" id="KW-1185">Reference proteome</keyword>
<dbReference type="Gene3D" id="2.40.50.180">
    <property type="entry name" value="CheA-289, Domain 4"/>
    <property type="match status" value="1"/>
</dbReference>
<dbReference type="EMBL" id="VFJB01000009">
    <property type="protein sequence ID" value="KAA0257236.1"/>
    <property type="molecule type" value="Genomic_DNA"/>
</dbReference>
<name>A0A5A8F1K1_9BACT</name>
<dbReference type="GO" id="GO:0000160">
    <property type="term" value="P:phosphorelay signal transduction system"/>
    <property type="evidence" value="ECO:0007669"/>
    <property type="project" value="InterPro"/>
</dbReference>
<accession>A0A5A8F1K1</accession>
<dbReference type="InterPro" id="IPR001789">
    <property type="entry name" value="Sig_transdc_resp-reg_receiver"/>
</dbReference>
<evidence type="ECO:0000259" key="2">
    <source>
        <dbReference type="PROSITE" id="PS50110"/>
    </source>
</evidence>
<feature type="domain" description="Response regulatory" evidence="2">
    <location>
        <begin position="179"/>
        <end position="295"/>
    </location>
</feature>
<dbReference type="Gene3D" id="2.30.30.40">
    <property type="entry name" value="SH3 Domains"/>
    <property type="match status" value="1"/>
</dbReference>
<dbReference type="InterPro" id="IPR036061">
    <property type="entry name" value="CheW-like_dom_sf"/>
</dbReference>
<proteinExistence type="predicted"/>
<organism evidence="4 5">
    <name type="scientific">Deferribacter autotrophicus</name>
    <dbReference type="NCBI Taxonomy" id="500465"/>
    <lineage>
        <taxon>Bacteria</taxon>
        <taxon>Pseudomonadati</taxon>
        <taxon>Deferribacterota</taxon>
        <taxon>Deferribacteres</taxon>
        <taxon>Deferribacterales</taxon>
        <taxon>Deferribacteraceae</taxon>
        <taxon>Deferribacter</taxon>
    </lineage>
</organism>
<dbReference type="InterPro" id="IPR002545">
    <property type="entry name" value="CheW-lke_dom"/>
</dbReference>
<evidence type="ECO:0000256" key="1">
    <source>
        <dbReference type="PROSITE-ProRule" id="PRU00169"/>
    </source>
</evidence>
<dbReference type="InterPro" id="IPR024181">
    <property type="entry name" value="Chemotax_regulator_CheV"/>
</dbReference>
<dbReference type="SMART" id="SM00260">
    <property type="entry name" value="CheW"/>
    <property type="match status" value="1"/>
</dbReference>
<evidence type="ECO:0000313" key="5">
    <source>
        <dbReference type="Proteomes" id="UP000322876"/>
    </source>
</evidence>
<dbReference type="SUPFAM" id="SSF50341">
    <property type="entry name" value="CheW-like"/>
    <property type="match status" value="1"/>
</dbReference>
<dbReference type="RefSeq" id="WP_149267377.1">
    <property type="nucleotide sequence ID" value="NZ_VFJB01000009.1"/>
</dbReference>
<keyword evidence="1" id="KW-0597">Phosphoprotein</keyword>
<feature type="modified residue" description="4-aspartylphosphate" evidence="1">
    <location>
        <position position="228"/>
    </location>
</feature>
<dbReference type="Gene3D" id="3.40.50.2300">
    <property type="match status" value="1"/>
</dbReference>
<gene>
    <name evidence="4" type="ORF">FHQ18_11780</name>
</gene>
<evidence type="ECO:0000313" key="4">
    <source>
        <dbReference type="EMBL" id="KAA0257236.1"/>
    </source>
</evidence>